<evidence type="ECO:0000313" key="1">
    <source>
        <dbReference type="EMBL" id="EDX71757.1"/>
    </source>
</evidence>
<dbReference type="Proteomes" id="UP000003835">
    <property type="component" value="Unassembled WGS sequence"/>
</dbReference>
<gene>
    <name evidence="1" type="ORF">MC7420_2423</name>
</gene>
<sequence>MTAIDPQSEAEVPLFNPRQDNWSNQFIWSADGLFIIGLTPVGRTTVKLSCI</sequence>
<protein>
    <submittedName>
        <fullName evidence="1">Uncharacterized protein</fullName>
    </submittedName>
</protein>
<keyword evidence="2" id="KW-1185">Reference proteome</keyword>
<dbReference type="STRING" id="118168.MC7420_2423"/>
<dbReference type="eggNOG" id="COG1403">
    <property type="taxonomic scope" value="Bacteria"/>
</dbReference>
<dbReference type="EMBL" id="DS989870">
    <property type="protein sequence ID" value="EDX71757.1"/>
    <property type="molecule type" value="Genomic_DNA"/>
</dbReference>
<evidence type="ECO:0000313" key="2">
    <source>
        <dbReference type="Proteomes" id="UP000003835"/>
    </source>
</evidence>
<reference evidence="1 2" key="1">
    <citation type="submission" date="2008-07" db="EMBL/GenBank/DDBJ databases">
        <authorList>
            <person name="Tandeau de Marsac N."/>
            <person name="Ferriera S."/>
            <person name="Johnson J."/>
            <person name="Kravitz S."/>
            <person name="Beeson K."/>
            <person name="Sutton G."/>
            <person name="Rogers Y.-H."/>
            <person name="Friedman R."/>
            <person name="Frazier M."/>
            <person name="Venter J.C."/>
        </authorList>
    </citation>
    <scope>NUCLEOTIDE SEQUENCE [LARGE SCALE GENOMIC DNA]</scope>
    <source>
        <strain evidence="1 2">PCC 7420</strain>
    </source>
</reference>
<organism evidence="1 2">
    <name type="scientific">Coleofasciculus chthonoplastes PCC 7420</name>
    <dbReference type="NCBI Taxonomy" id="118168"/>
    <lineage>
        <taxon>Bacteria</taxon>
        <taxon>Bacillati</taxon>
        <taxon>Cyanobacteriota</taxon>
        <taxon>Cyanophyceae</taxon>
        <taxon>Coleofasciculales</taxon>
        <taxon>Coleofasciculaceae</taxon>
        <taxon>Coleofasciculus</taxon>
    </lineage>
</organism>
<name>B4W2B5_9CYAN</name>
<dbReference type="AlphaFoldDB" id="B4W2B5"/>
<accession>B4W2B5</accession>
<dbReference type="HOGENOM" id="CLU_3097666_0_0_3"/>
<proteinExistence type="predicted"/>